<organism evidence="1 2">
    <name type="scientific">Trichosporon asahii var. asahii (strain CBS 8904)</name>
    <name type="common">Yeast</name>
    <dbReference type="NCBI Taxonomy" id="1220162"/>
    <lineage>
        <taxon>Eukaryota</taxon>
        <taxon>Fungi</taxon>
        <taxon>Dikarya</taxon>
        <taxon>Basidiomycota</taxon>
        <taxon>Agaricomycotina</taxon>
        <taxon>Tremellomycetes</taxon>
        <taxon>Trichosporonales</taxon>
        <taxon>Trichosporonaceae</taxon>
        <taxon>Trichosporon</taxon>
    </lineage>
</organism>
<evidence type="ECO:0000313" key="1">
    <source>
        <dbReference type="EMBL" id="EKD05665.1"/>
    </source>
</evidence>
<keyword evidence="2" id="KW-1185">Reference proteome</keyword>
<dbReference type="HOGENOM" id="CLU_2005506_0_0_1"/>
<gene>
    <name evidence="1" type="ORF">A1Q2_00036</name>
</gene>
<dbReference type="EMBL" id="AMBO01000042">
    <property type="protein sequence ID" value="EKD05665.1"/>
    <property type="molecule type" value="Genomic_DNA"/>
</dbReference>
<accession>K1VNA5</accession>
<comment type="caution">
    <text evidence="1">The sequence shown here is derived from an EMBL/GenBank/DDBJ whole genome shotgun (WGS) entry which is preliminary data.</text>
</comment>
<sequence length="124" mass="13454">MAARVMMSAVREEAAMVSTEALAAARSTVTTEAGAVTRQAAEAAFNPLAAKEAAEANARNVVHTTGRLRFVFHVLTSFRKVVTGSDGTRIARSGARRDPEDDFVDVHRWKHDSRGSRCRGKRNA</sequence>
<proteinExistence type="predicted"/>
<reference evidence="1 2" key="1">
    <citation type="journal article" date="2012" name="Eukaryot. Cell">
        <title>Genome sequence of the Trichosporon asahii environmental strain CBS 8904.</title>
        <authorList>
            <person name="Yang R.Y."/>
            <person name="Li H.T."/>
            <person name="Zhu H."/>
            <person name="Zhou G.P."/>
            <person name="Wang M."/>
            <person name="Wang L."/>
        </authorList>
    </citation>
    <scope>NUCLEOTIDE SEQUENCE [LARGE SCALE GENOMIC DNA]</scope>
    <source>
        <strain evidence="1 2">CBS 8904</strain>
    </source>
</reference>
<dbReference type="AlphaFoldDB" id="K1VNA5"/>
<dbReference type="InParanoid" id="K1VNA5"/>
<protein>
    <submittedName>
        <fullName evidence="1">Uncharacterized protein</fullName>
    </submittedName>
</protein>
<evidence type="ECO:0000313" key="2">
    <source>
        <dbReference type="Proteomes" id="UP000006757"/>
    </source>
</evidence>
<name>K1VNA5_TRIAC</name>
<dbReference type="Proteomes" id="UP000006757">
    <property type="component" value="Unassembled WGS sequence"/>
</dbReference>